<gene>
    <name evidence="1" type="ORF">D1B32_20405</name>
</gene>
<reference evidence="1 2" key="1">
    <citation type="journal article" date="2007" name="Int. J. Syst. Evol. Microbiol.">
        <title>Oceanobacillus profundus sp. nov., isolated from a deep-sea sediment core.</title>
        <authorList>
            <person name="Kim Y.G."/>
            <person name="Choi D.H."/>
            <person name="Hyun S."/>
            <person name="Cho B.C."/>
        </authorList>
    </citation>
    <scope>NUCLEOTIDE SEQUENCE [LARGE SCALE GENOMIC DNA]</scope>
    <source>
        <strain evidence="1 2">DSM 18246</strain>
    </source>
</reference>
<dbReference type="RefSeq" id="WP_118890306.1">
    <property type="nucleotide sequence ID" value="NZ_PHUT01000020.1"/>
</dbReference>
<dbReference type="Proteomes" id="UP000285456">
    <property type="component" value="Unassembled WGS sequence"/>
</dbReference>
<comment type="caution">
    <text evidence="1">The sequence shown here is derived from an EMBL/GenBank/DDBJ whole genome shotgun (WGS) entry which is preliminary data.</text>
</comment>
<keyword evidence="2" id="KW-1185">Reference proteome</keyword>
<organism evidence="1 2">
    <name type="scientific">Oceanobacillus profundus</name>
    <dbReference type="NCBI Taxonomy" id="372463"/>
    <lineage>
        <taxon>Bacteria</taxon>
        <taxon>Bacillati</taxon>
        <taxon>Bacillota</taxon>
        <taxon>Bacilli</taxon>
        <taxon>Bacillales</taxon>
        <taxon>Bacillaceae</taxon>
        <taxon>Oceanobacillus</taxon>
    </lineage>
</organism>
<protein>
    <submittedName>
        <fullName evidence="1">Amidase</fullName>
    </submittedName>
</protein>
<sequence>MPGLIDKIQLAKGEIGRSVIAVNPMIVNEIRDKNRNMLYFGIKNTSQIPENIIRRVRTHTNFAWLTIDKSADKGRAIDTDLINPLTYRAMTGSTSGGPINILKGINDFVIGTDGGGSVLAPAMSCQLPSIIGAGTGLFVKNKKLSTDQYEFTGSIGVIAKRISMLKEVMECMLEQKLTPSSEKRLKIVIPKKGSIIGPDQIDMHDKVMEHLASIQLSNYQIEEIDMNGIDERKTAIDVIRYCLQERQADMILTCEGPVDVYGYGETIPQHFGEAGINLTKNHGKYLIRAANMCQTTAITVPTSTLASGITIIAKSGIAHCGYAFDLAQQLEGAIHLPEIWRRYYLENDQHVSRLDFW</sequence>
<accession>A0A417YAJ0</accession>
<dbReference type="AlphaFoldDB" id="A0A417YAJ0"/>
<dbReference type="InterPro" id="IPR036928">
    <property type="entry name" value="AS_sf"/>
</dbReference>
<evidence type="ECO:0000313" key="1">
    <source>
        <dbReference type="EMBL" id="RHW29718.1"/>
    </source>
</evidence>
<dbReference type="SUPFAM" id="SSF75304">
    <property type="entry name" value="Amidase signature (AS) enzymes"/>
    <property type="match status" value="1"/>
</dbReference>
<name>A0A417YAJ0_9BACI</name>
<dbReference type="EMBL" id="QWEH01000020">
    <property type="protein sequence ID" value="RHW29718.1"/>
    <property type="molecule type" value="Genomic_DNA"/>
</dbReference>
<dbReference type="OrthoDB" id="3194737at2"/>
<evidence type="ECO:0000313" key="2">
    <source>
        <dbReference type="Proteomes" id="UP000285456"/>
    </source>
</evidence>
<proteinExistence type="predicted"/>
<dbReference type="Gene3D" id="3.90.1300.10">
    <property type="entry name" value="Amidase signature (AS) domain"/>
    <property type="match status" value="1"/>
</dbReference>